<organism evidence="10 11">
    <name type="scientific">Haemaphysalis longicornis</name>
    <name type="common">Bush tick</name>
    <dbReference type="NCBI Taxonomy" id="44386"/>
    <lineage>
        <taxon>Eukaryota</taxon>
        <taxon>Metazoa</taxon>
        <taxon>Ecdysozoa</taxon>
        <taxon>Arthropoda</taxon>
        <taxon>Chelicerata</taxon>
        <taxon>Arachnida</taxon>
        <taxon>Acari</taxon>
        <taxon>Parasitiformes</taxon>
        <taxon>Ixodida</taxon>
        <taxon>Ixodoidea</taxon>
        <taxon>Ixodidae</taxon>
        <taxon>Haemaphysalinae</taxon>
        <taxon>Haemaphysalis</taxon>
    </lineage>
</organism>
<dbReference type="PROSITE" id="PS50005">
    <property type="entry name" value="TPR"/>
    <property type="match status" value="2"/>
</dbReference>
<proteinExistence type="predicted"/>
<keyword evidence="11" id="KW-1185">Reference proteome</keyword>
<dbReference type="Gene3D" id="1.25.40.10">
    <property type="entry name" value="Tetratricopeptide repeat domain"/>
    <property type="match status" value="2"/>
</dbReference>
<feature type="region of interest" description="Disordered" evidence="8">
    <location>
        <begin position="562"/>
        <end position="581"/>
    </location>
</feature>
<accession>A0A9J6HC17</accession>
<evidence type="ECO:0000256" key="2">
    <source>
        <dbReference type="ARBA" id="ARBA00022737"/>
    </source>
</evidence>
<evidence type="ECO:0000259" key="9">
    <source>
        <dbReference type="Pfam" id="PF04049"/>
    </source>
</evidence>
<keyword evidence="3" id="KW-0498">Mitosis</keyword>
<dbReference type="InterPro" id="IPR007192">
    <property type="entry name" value="APC8"/>
</dbReference>
<dbReference type="GO" id="GO:0016567">
    <property type="term" value="P:protein ubiquitination"/>
    <property type="evidence" value="ECO:0007669"/>
    <property type="project" value="TreeGrafter"/>
</dbReference>
<evidence type="ECO:0000313" key="11">
    <source>
        <dbReference type="Proteomes" id="UP000821853"/>
    </source>
</evidence>
<dbReference type="Pfam" id="PF04049">
    <property type="entry name" value="ANAPC8"/>
    <property type="match status" value="1"/>
</dbReference>
<dbReference type="SUPFAM" id="SSF48452">
    <property type="entry name" value="TPR-like"/>
    <property type="match status" value="2"/>
</dbReference>
<dbReference type="GO" id="GO:0045842">
    <property type="term" value="P:positive regulation of mitotic metaphase/anaphase transition"/>
    <property type="evidence" value="ECO:0007669"/>
    <property type="project" value="TreeGrafter"/>
</dbReference>
<dbReference type="VEuPathDB" id="VectorBase:HLOH_061716"/>
<comment type="caution">
    <text evidence="10">The sequence shown here is derived from an EMBL/GenBank/DDBJ whole genome shotgun (WGS) entry which is preliminary data.</text>
</comment>
<dbReference type="AlphaFoldDB" id="A0A9J6HC17"/>
<dbReference type="GO" id="GO:0031145">
    <property type="term" value="P:anaphase-promoting complex-dependent catabolic process"/>
    <property type="evidence" value="ECO:0007669"/>
    <property type="project" value="TreeGrafter"/>
</dbReference>
<dbReference type="OMA" id="ERCLYHS"/>
<reference evidence="10 11" key="1">
    <citation type="journal article" date="2020" name="Cell">
        <title>Large-Scale Comparative Analyses of Tick Genomes Elucidate Their Genetic Diversity and Vector Capacities.</title>
        <authorList>
            <consortium name="Tick Genome and Microbiome Consortium (TIGMIC)"/>
            <person name="Jia N."/>
            <person name="Wang J."/>
            <person name="Shi W."/>
            <person name="Du L."/>
            <person name="Sun Y."/>
            <person name="Zhan W."/>
            <person name="Jiang J.F."/>
            <person name="Wang Q."/>
            <person name="Zhang B."/>
            <person name="Ji P."/>
            <person name="Bell-Sakyi L."/>
            <person name="Cui X.M."/>
            <person name="Yuan T.T."/>
            <person name="Jiang B.G."/>
            <person name="Yang W.F."/>
            <person name="Lam T.T."/>
            <person name="Chang Q.C."/>
            <person name="Ding S.J."/>
            <person name="Wang X.J."/>
            <person name="Zhu J.G."/>
            <person name="Ruan X.D."/>
            <person name="Zhao L."/>
            <person name="Wei J.T."/>
            <person name="Ye R.Z."/>
            <person name="Que T.C."/>
            <person name="Du C.H."/>
            <person name="Zhou Y.H."/>
            <person name="Cheng J.X."/>
            <person name="Dai P.F."/>
            <person name="Guo W.B."/>
            <person name="Han X.H."/>
            <person name="Huang E.J."/>
            <person name="Li L.F."/>
            <person name="Wei W."/>
            <person name="Gao Y.C."/>
            <person name="Liu J.Z."/>
            <person name="Shao H.Z."/>
            <person name="Wang X."/>
            <person name="Wang C.C."/>
            <person name="Yang T.C."/>
            <person name="Huo Q.B."/>
            <person name="Li W."/>
            <person name="Chen H.Y."/>
            <person name="Chen S.E."/>
            <person name="Zhou L.G."/>
            <person name="Ni X.B."/>
            <person name="Tian J.H."/>
            <person name="Sheng Y."/>
            <person name="Liu T."/>
            <person name="Pan Y.S."/>
            <person name="Xia L.Y."/>
            <person name="Li J."/>
            <person name="Zhao F."/>
            <person name="Cao W.C."/>
        </authorList>
    </citation>
    <scope>NUCLEOTIDE SEQUENCE [LARGE SCALE GENOMIC DNA]</scope>
    <source>
        <strain evidence="10">HaeL-2018</strain>
    </source>
</reference>
<evidence type="ECO:0000256" key="7">
    <source>
        <dbReference type="PROSITE-ProRule" id="PRU00339"/>
    </source>
</evidence>
<evidence type="ECO:0000313" key="10">
    <source>
        <dbReference type="EMBL" id="KAH9384497.1"/>
    </source>
</evidence>
<feature type="repeat" description="TPR" evidence="7">
    <location>
        <begin position="340"/>
        <end position="373"/>
    </location>
</feature>
<feature type="repeat" description="TPR" evidence="7">
    <location>
        <begin position="306"/>
        <end position="339"/>
    </location>
</feature>
<evidence type="ECO:0000256" key="1">
    <source>
        <dbReference type="ARBA" id="ARBA00022618"/>
    </source>
</evidence>
<evidence type="ECO:0000256" key="6">
    <source>
        <dbReference type="ARBA" id="ARBA00023306"/>
    </source>
</evidence>
<dbReference type="Pfam" id="PF13414">
    <property type="entry name" value="TPR_11"/>
    <property type="match status" value="1"/>
</dbReference>
<dbReference type="GO" id="GO:0005680">
    <property type="term" value="C:anaphase-promoting complex"/>
    <property type="evidence" value="ECO:0007669"/>
    <property type="project" value="InterPro"/>
</dbReference>
<evidence type="ECO:0000256" key="5">
    <source>
        <dbReference type="ARBA" id="ARBA00022803"/>
    </source>
</evidence>
<dbReference type="EMBL" id="JABSTR010002536">
    <property type="protein sequence ID" value="KAH9384497.1"/>
    <property type="molecule type" value="Genomic_DNA"/>
</dbReference>
<dbReference type="InterPro" id="IPR019734">
    <property type="entry name" value="TPR_rpt"/>
</dbReference>
<feature type="domain" description="Cdc23" evidence="9">
    <location>
        <begin position="12"/>
        <end position="245"/>
    </location>
</feature>
<keyword evidence="1" id="KW-0132">Cell division</keyword>
<evidence type="ECO:0000256" key="4">
    <source>
        <dbReference type="ARBA" id="ARBA00022786"/>
    </source>
</evidence>
<dbReference type="InterPro" id="IPR011990">
    <property type="entry name" value="TPR-like_helical_dom_sf"/>
</dbReference>
<keyword evidence="5 7" id="KW-0802">TPR repeat</keyword>
<keyword evidence="4" id="KW-0833">Ubl conjugation pathway</keyword>
<dbReference type="Pfam" id="PF13181">
    <property type="entry name" value="TPR_8"/>
    <property type="match status" value="1"/>
</dbReference>
<keyword evidence="2" id="KW-0677">Repeat</keyword>
<dbReference type="GO" id="GO:0051301">
    <property type="term" value="P:cell division"/>
    <property type="evidence" value="ECO:0007669"/>
    <property type="project" value="UniProtKB-KW"/>
</dbReference>
<evidence type="ECO:0000256" key="8">
    <source>
        <dbReference type="SAM" id="MobiDB-lite"/>
    </source>
</evidence>
<evidence type="ECO:0000256" key="3">
    <source>
        <dbReference type="ARBA" id="ARBA00022776"/>
    </source>
</evidence>
<feature type="compositionally biased region" description="Polar residues" evidence="8">
    <location>
        <begin position="572"/>
        <end position="581"/>
    </location>
</feature>
<dbReference type="SMART" id="SM00028">
    <property type="entry name" value="TPR"/>
    <property type="match status" value="6"/>
</dbReference>
<gene>
    <name evidence="10" type="ORF">HPB48_026505</name>
</gene>
<sequence>MADSLSLDFPVIKRDLLRSRRECSLRGLRHSAKWAAELAYMLRNVEANTSSPIGSLDDSSDLDEGYHLAKGYIDLQEYDRAAFLTTDAAAGPAQFLHYYARYLSDEKKRLDDVVDPVTATNPGASRALKDLQVELKAARPKLDGFGLYIYGVVLKRLQLRQLAIDVLVEAVCAEPLHWGAWVELSPLIKDRDHLLLLDLPDHWIKHFFLGHVFLELQLSEEALRVYKQLQQGPFQDSPYLMAQVAVAHHNLRELDKAIEGFQALQQVDPYRLDNMDVYSNLLYVRERRDELALLAHRTSATDKYRPETCCIVGNFYSLRKQHEKAVLYFGRALRLNPNYFPAWTLMGHEYMEMKNTKAAIQAYRRAVEVNPRDHRAWYGLGQTYELLKMPAYCLYYYRLAQGLHPIDPRMTIALGEAYEKLDKQQEAKKCFWRARSLGDFQGLAVSRLARVYERLGEHEQRITPYFASMSPNRMASWSLPGIRGFHGLRARLRRPSPPAEREELAHACCFLAKHHLARGQLEGAHEYARRCTEFPETREEAKSLLKQVAEARTALEQDGGAVDMQVGGRTPRATSVDTNFA</sequence>
<name>A0A9J6HC17_HAELO</name>
<dbReference type="OrthoDB" id="10262026at2759"/>
<protein>
    <recommendedName>
        <fullName evidence="9">Cdc23 domain-containing protein</fullName>
    </recommendedName>
</protein>
<dbReference type="PANTHER" id="PTHR12558:SF10">
    <property type="entry name" value="CELL DIVISION CYCLE PROTEIN 23 HOMOLOG"/>
    <property type="match status" value="1"/>
</dbReference>
<dbReference type="PANTHER" id="PTHR12558">
    <property type="entry name" value="CELL DIVISION CYCLE 16,23,27"/>
    <property type="match status" value="1"/>
</dbReference>
<dbReference type="Proteomes" id="UP000821853">
    <property type="component" value="Unassembled WGS sequence"/>
</dbReference>
<keyword evidence="6" id="KW-0131">Cell cycle</keyword>